<dbReference type="InterPro" id="IPR020103">
    <property type="entry name" value="PsdUridine_synth_cat_dom_sf"/>
</dbReference>
<evidence type="ECO:0000313" key="4">
    <source>
        <dbReference type="Proteomes" id="UP000824890"/>
    </source>
</evidence>
<dbReference type="PANTHER" id="PTHR39757">
    <property type="match status" value="1"/>
</dbReference>
<sequence length="614" mass="68350">MEKLRSLMDEESDLLMFNGFFEKKVTTRSVVIATSNCGSQADQGQMFVKETSCDNCTTGCDDSTIKYSHGKSSSYGASASRMLLGINYISLRSNQELTLETLLHSHRLVHLGWNFKMAETQLESFSQETCLASKDARPFDLLKKEAHEWFYIPVGGSLPNTEQKNLAVDTFRDVKANGRQRKRNGRRNLASNYTDANNGRSAAFKRQSGANHIIRGLRNASPAPIKATIETIPCSIKESNPVIPPSGVRNRNITEEHTPFKSTSSSDDLTELKKPKATENEPYQIFLCESISKKEIAVKKSANCLQFGVIQSFEFSVLLDAANIVLNKPHGMAVQGGTGVKASIDELYAATCLTFDKSESPQLVHRLDRDCSGLLVLGRTQTAATPFHCIFLEKTTVSQIPSFYFDDKFLLPTQMELNILLYASSSLNEQGLHRVMACHRTCDGSMNRDYTVLFPLVSQGVLVSSLRCVTCVSYLSSKVGSITEAPDGLRFISCEKNTIVPCRTFPDLCGKCLPLFLLEKLLPYEVGRRRVSLFKLHMARGGEQMVCMNYGEYANQKVRSLEAEYPTFLYAMPMTKTKVLFESVVPCQKNLAFGAAASMVHPSHNRLFSCEIFV</sequence>
<reference evidence="3 4" key="1">
    <citation type="submission" date="2021-05" db="EMBL/GenBank/DDBJ databases">
        <title>Genome Assembly of Synthetic Allotetraploid Brassica napus Reveals Homoeologous Exchanges between Subgenomes.</title>
        <authorList>
            <person name="Davis J.T."/>
        </authorList>
    </citation>
    <scope>NUCLEOTIDE SEQUENCE [LARGE SCALE GENOMIC DNA]</scope>
    <source>
        <strain evidence="4">cv. Da-Ae</strain>
        <tissue evidence="3">Seedling</tissue>
    </source>
</reference>
<dbReference type="Pfam" id="PF05834">
    <property type="entry name" value="Lycopene_cycl"/>
    <property type="match status" value="1"/>
</dbReference>
<organism evidence="3 4">
    <name type="scientific">Brassica napus</name>
    <name type="common">Rape</name>
    <dbReference type="NCBI Taxonomy" id="3708"/>
    <lineage>
        <taxon>Eukaryota</taxon>
        <taxon>Viridiplantae</taxon>
        <taxon>Streptophyta</taxon>
        <taxon>Embryophyta</taxon>
        <taxon>Tracheophyta</taxon>
        <taxon>Spermatophyta</taxon>
        <taxon>Magnoliopsida</taxon>
        <taxon>eudicotyledons</taxon>
        <taxon>Gunneridae</taxon>
        <taxon>Pentapetalae</taxon>
        <taxon>rosids</taxon>
        <taxon>malvids</taxon>
        <taxon>Brassicales</taxon>
        <taxon>Brassicaceae</taxon>
        <taxon>Brassiceae</taxon>
        <taxon>Brassica</taxon>
    </lineage>
</organism>
<keyword evidence="4" id="KW-1185">Reference proteome</keyword>
<accession>A0ABQ7XCP4</accession>
<evidence type="ECO:0000259" key="2">
    <source>
        <dbReference type="Pfam" id="PF00849"/>
    </source>
</evidence>
<dbReference type="EMBL" id="JAGKQM010000705">
    <property type="protein sequence ID" value="KAH0853715.1"/>
    <property type="molecule type" value="Genomic_DNA"/>
</dbReference>
<dbReference type="SUPFAM" id="SSF55120">
    <property type="entry name" value="Pseudouridine synthase"/>
    <property type="match status" value="1"/>
</dbReference>
<gene>
    <name evidence="3" type="ORF">HID58_092945</name>
</gene>
<dbReference type="PANTHER" id="PTHR39757:SF10">
    <property type="entry name" value="PSEUDOURIDINE SYNTHASE RSUA_RLUA-LIKE DOMAIN-CONTAINING PROTEIN"/>
    <property type="match status" value="1"/>
</dbReference>
<dbReference type="Gene3D" id="3.30.2350.10">
    <property type="entry name" value="Pseudouridine synthase"/>
    <property type="match status" value="1"/>
</dbReference>
<dbReference type="InterPro" id="IPR006145">
    <property type="entry name" value="PsdUridine_synth_RsuA/RluA"/>
</dbReference>
<feature type="domain" description="Pseudouridine synthase RsuA/RluA-like" evidence="2">
    <location>
        <begin position="324"/>
        <end position="388"/>
    </location>
</feature>
<evidence type="ECO:0000256" key="1">
    <source>
        <dbReference type="SAM" id="MobiDB-lite"/>
    </source>
</evidence>
<comment type="caution">
    <text evidence="3">The sequence shown here is derived from an EMBL/GenBank/DDBJ whole genome shotgun (WGS) entry which is preliminary data.</text>
</comment>
<feature type="region of interest" description="Disordered" evidence="1">
    <location>
        <begin position="240"/>
        <end position="272"/>
    </location>
</feature>
<dbReference type="Proteomes" id="UP000824890">
    <property type="component" value="Unassembled WGS sequence"/>
</dbReference>
<name>A0ABQ7XCP4_BRANA</name>
<proteinExistence type="predicted"/>
<protein>
    <recommendedName>
        <fullName evidence="2">Pseudouridine synthase RsuA/RluA-like domain-containing protein</fullName>
    </recommendedName>
</protein>
<evidence type="ECO:0000313" key="3">
    <source>
        <dbReference type="EMBL" id="KAH0853715.1"/>
    </source>
</evidence>
<dbReference type="Pfam" id="PF00849">
    <property type="entry name" value="PseudoU_synth_2"/>
    <property type="match status" value="1"/>
</dbReference>